<dbReference type="RefSeq" id="WP_015203004.1">
    <property type="nucleotide sequence ID" value="NC_019753.1"/>
</dbReference>
<reference evidence="1 2" key="1">
    <citation type="submission" date="2012-06" db="EMBL/GenBank/DDBJ databases">
        <title>Finished chromosome of genome of Crinalium epipsammum PCC 9333.</title>
        <authorList>
            <consortium name="US DOE Joint Genome Institute"/>
            <person name="Gugger M."/>
            <person name="Coursin T."/>
            <person name="Rippka R."/>
            <person name="Tandeau De Marsac N."/>
            <person name="Huntemann M."/>
            <person name="Wei C.-L."/>
            <person name="Han J."/>
            <person name="Detter J.C."/>
            <person name="Han C."/>
            <person name="Tapia R."/>
            <person name="Davenport K."/>
            <person name="Daligault H."/>
            <person name="Erkkila T."/>
            <person name="Gu W."/>
            <person name="Munk A.C.C."/>
            <person name="Teshima H."/>
            <person name="Xu Y."/>
            <person name="Chain P."/>
            <person name="Chen A."/>
            <person name="Krypides N."/>
            <person name="Mavromatis K."/>
            <person name="Markowitz V."/>
            <person name="Szeto E."/>
            <person name="Ivanova N."/>
            <person name="Mikhailova N."/>
            <person name="Ovchinnikova G."/>
            <person name="Pagani I."/>
            <person name="Pati A."/>
            <person name="Goodwin L."/>
            <person name="Peters L."/>
            <person name="Pitluck S."/>
            <person name="Woyke T."/>
            <person name="Kerfeld C."/>
        </authorList>
    </citation>
    <scope>NUCLEOTIDE SEQUENCE [LARGE SCALE GENOMIC DNA]</scope>
    <source>
        <strain evidence="1 2">PCC 9333</strain>
    </source>
</reference>
<dbReference type="AlphaFoldDB" id="K9VXP7"/>
<dbReference type="InterPro" id="IPR021375">
    <property type="entry name" value="DUF2997"/>
</dbReference>
<dbReference type="KEGG" id="cep:Cri9333_2009"/>
<protein>
    <recommendedName>
        <fullName evidence="3">DUF2997 domain-containing protein</fullName>
    </recommendedName>
</protein>
<evidence type="ECO:0000313" key="2">
    <source>
        <dbReference type="Proteomes" id="UP000010472"/>
    </source>
</evidence>
<dbReference type="eggNOG" id="ENOG50330Q8">
    <property type="taxonomic scope" value="Bacteria"/>
</dbReference>
<dbReference type="Pfam" id="PF11211">
    <property type="entry name" value="DUF2997"/>
    <property type="match status" value="1"/>
</dbReference>
<dbReference type="EMBL" id="CP003620">
    <property type="protein sequence ID" value="AFZ12888.1"/>
    <property type="molecule type" value="Genomic_DNA"/>
</dbReference>
<dbReference type="PATRIC" id="fig|1173022.3.peg.2170"/>
<gene>
    <name evidence="1" type="ORF">Cri9333_2009</name>
</gene>
<evidence type="ECO:0008006" key="3">
    <source>
        <dbReference type="Google" id="ProtNLM"/>
    </source>
</evidence>
<name>K9VXP7_9CYAN</name>
<keyword evidence="2" id="KW-1185">Reference proteome</keyword>
<dbReference type="STRING" id="1173022.Cri9333_2009"/>
<organism evidence="1 2">
    <name type="scientific">Crinalium epipsammum PCC 9333</name>
    <dbReference type="NCBI Taxonomy" id="1173022"/>
    <lineage>
        <taxon>Bacteria</taxon>
        <taxon>Bacillati</taxon>
        <taxon>Cyanobacteriota</taxon>
        <taxon>Cyanophyceae</taxon>
        <taxon>Gomontiellales</taxon>
        <taxon>Gomontiellaceae</taxon>
        <taxon>Crinalium</taxon>
    </lineage>
</organism>
<dbReference type="OrthoDB" id="488945at2"/>
<dbReference type="HOGENOM" id="CLU_180396_1_0_3"/>
<proteinExistence type="predicted"/>
<evidence type="ECO:0000313" key="1">
    <source>
        <dbReference type="EMBL" id="AFZ12888.1"/>
    </source>
</evidence>
<dbReference type="Proteomes" id="UP000010472">
    <property type="component" value="Chromosome"/>
</dbReference>
<sequence>MAEYQKVEYRIGKDGKITEKVINATGSNCTQTTETIEKSLGEVSSQELLPEYYEDSENLTTSETQSLNQM</sequence>
<accession>K9VXP7</accession>